<name>A0ABT3RLA1_9BACT</name>
<proteinExistence type="predicted"/>
<accession>A0ABT3RLA1</accession>
<evidence type="ECO:0000256" key="3">
    <source>
        <dbReference type="PROSITE-ProRule" id="PRU00339"/>
    </source>
</evidence>
<comment type="caution">
    <text evidence="4">The sequence shown here is derived from an EMBL/GenBank/DDBJ whole genome shotgun (WGS) entry which is preliminary data.</text>
</comment>
<keyword evidence="5" id="KW-1185">Reference proteome</keyword>
<dbReference type="EMBL" id="JAPFQN010000001">
    <property type="protein sequence ID" value="MCX2742392.1"/>
    <property type="molecule type" value="Genomic_DNA"/>
</dbReference>
<reference evidence="4 5" key="1">
    <citation type="submission" date="2022-11" db="EMBL/GenBank/DDBJ databases">
        <title>The characterization of three novel Bacteroidetes species and genomic analysis of their roles in tidal elemental geochemical cycles.</title>
        <authorList>
            <person name="Ma K."/>
        </authorList>
    </citation>
    <scope>NUCLEOTIDE SEQUENCE [LARGE SCALE GENOMIC DNA]</scope>
    <source>
        <strain evidence="4 5">M17</strain>
    </source>
</reference>
<dbReference type="Pfam" id="PF00515">
    <property type="entry name" value="TPR_1"/>
    <property type="match status" value="1"/>
</dbReference>
<keyword evidence="1" id="KW-0677">Repeat</keyword>
<protein>
    <submittedName>
        <fullName evidence="4">Tetratricopeptide repeat protein</fullName>
    </submittedName>
</protein>
<evidence type="ECO:0000256" key="1">
    <source>
        <dbReference type="ARBA" id="ARBA00022737"/>
    </source>
</evidence>
<dbReference type="InterPro" id="IPR019734">
    <property type="entry name" value="TPR_rpt"/>
</dbReference>
<sequence length="309" mass="35474">MKNVFLYLYISIFIFSCGESGDHTEKFKDANSLLKNGEYESSIELYKSILGDSVIDKRIYNNLGAAYLRSGEPDSALFYLEKAIQLDENYYDARLNKVQALLAMRDFRGVVNESSQMEINYPDSTVLKLMTGMGSMQIGDFEKAKEKFLIVLDRQPENIDAKINLATIYLFSGETDEARDLTLSVISQDATRHEAFNLFGMILLANKDYNASLDAFDRAIELKENANYYNNKAQAYLAMGEADQAKRMLEKSKSIDSDNYYLWRNFAWYHSIKNTDSVGYFLNKARNMDDSEYLIIEEDSIFDRLSSTH</sequence>
<dbReference type="SMART" id="SM00028">
    <property type="entry name" value="TPR"/>
    <property type="match status" value="5"/>
</dbReference>
<dbReference type="PROSITE" id="PS50005">
    <property type="entry name" value="TPR"/>
    <property type="match status" value="2"/>
</dbReference>
<evidence type="ECO:0000313" key="4">
    <source>
        <dbReference type="EMBL" id="MCX2742392.1"/>
    </source>
</evidence>
<keyword evidence="2 3" id="KW-0802">TPR repeat</keyword>
<dbReference type="SUPFAM" id="SSF48452">
    <property type="entry name" value="TPR-like"/>
    <property type="match status" value="1"/>
</dbReference>
<feature type="repeat" description="TPR" evidence="3">
    <location>
        <begin position="193"/>
        <end position="226"/>
    </location>
</feature>
<dbReference type="PANTHER" id="PTHR44858">
    <property type="entry name" value="TETRATRICOPEPTIDE REPEAT PROTEIN 6"/>
    <property type="match status" value="1"/>
</dbReference>
<feature type="repeat" description="TPR" evidence="3">
    <location>
        <begin position="57"/>
        <end position="90"/>
    </location>
</feature>
<dbReference type="PROSITE" id="PS50293">
    <property type="entry name" value="TPR_REGION"/>
    <property type="match status" value="1"/>
</dbReference>
<dbReference type="Proteomes" id="UP001209885">
    <property type="component" value="Unassembled WGS sequence"/>
</dbReference>
<organism evidence="4 5">
    <name type="scientific">Mangrovivirga halotolerans</name>
    <dbReference type="NCBI Taxonomy" id="2993936"/>
    <lineage>
        <taxon>Bacteria</taxon>
        <taxon>Pseudomonadati</taxon>
        <taxon>Bacteroidota</taxon>
        <taxon>Cytophagia</taxon>
        <taxon>Cytophagales</taxon>
        <taxon>Mangrovivirgaceae</taxon>
        <taxon>Mangrovivirga</taxon>
    </lineage>
</organism>
<dbReference type="Pfam" id="PF13181">
    <property type="entry name" value="TPR_8"/>
    <property type="match status" value="2"/>
</dbReference>
<dbReference type="Pfam" id="PF14559">
    <property type="entry name" value="TPR_19"/>
    <property type="match status" value="1"/>
</dbReference>
<dbReference type="PANTHER" id="PTHR44858:SF1">
    <property type="entry name" value="UDP-N-ACETYLGLUCOSAMINE--PEPTIDE N-ACETYLGLUCOSAMINYLTRANSFERASE SPINDLY-RELATED"/>
    <property type="match status" value="1"/>
</dbReference>
<dbReference type="RefSeq" id="WP_266054629.1">
    <property type="nucleotide sequence ID" value="NZ_JAPFQN010000001.1"/>
</dbReference>
<dbReference type="InterPro" id="IPR011990">
    <property type="entry name" value="TPR-like_helical_dom_sf"/>
</dbReference>
<dbReference type="PROSITE" id="PS51257">
    <property type="entry name" value="PROKAR_LIPOPROTEIN"/>
    <property type="match status" value="1"/>
</dbReference>
<gene>
    <name evidence="4" type="ORF">OO013_00870</name>
</gene>
<evidence type="ECO:0000256" key="2">
    <source>
        <dbReference type="ARBA" id="ARBA00022803"/>
    </source>
</evidence>
<dbReference type="InterPro" id="IPR050498">
    <property type="entry name" value="Ycf3"/>
</dbReference>
<evidence type="ECO:0000313" key="5">
    <source>
        <dbReference type="Proteomes" id="UP001209885"/>
    </source>
</evidence>
<dbReference type="Gene3D" id="1.25.40.10">
    <property type="entry name" value="Tetratricopeptide repeat domain"/>
    <property type="match status" value="2"/>
</dbReference>